<keyword evidence="3" id="KW-0255">Endonuclease</keyword>
<accession>A0A6G0TEW8</accession>
<dbReference type="GO" id="GO:0006309">
    <property type="term" value="P:apoptotic DNA fragmentation"/>
    <property type="evidence" value="ECO:0007669"/>
    <property type="project" value="TreeGrafter"/>
</dbReference>
<dbReference type="PANTHER" id="PTHR13966">
    <property type="entry name" value="ENDONUCLEASE RELATED"/>
    <property type="match status" value="1"/>
</dbReference>
<keyword evidence="2" id="KW-0540">Nuclease</keyword>
<dbReference type="GO" id="GO:0046872">
    <property type="term" value="F:metal ion binding"/>
    <property type="evidence" value="ECO:0007669"/>
    <property type="project" value="UniProtKB-KW"/>
</dbReference>
<dbReference type="SMART" id="SM00477">
    <property type="entry name" value="NUC"/>
    <property type="match status" value="1"/>
</dbReference>
<dbReference type="InterPro" id="IPR044925">
    <property type="entry name" value="His-Me_finger_sf"/>
</dbReference>
<dbReference type="FunFam" id="3.40.570.10:FF:000007">
    <property type="entry name" value="Alkaline nuclease"/>
    <property type="match status" value="1"/>
</dbReference>
<evidence type="ECO:0000256" key="3">
    <source>
        <dbReference type="ARBA" id="ARBA00022759"/>
    </source>
</evidence>
<name>A0A6G0TEW8_APHGL</name>
<evidence type="ECO:0000256" key="4">
    <source>
        <dbReference type="PIRSR" id="PIRSR640255-1"/>
    </source>
</evidence>
<comment type="similarity">
    <text evidence="1">Belongs to the DNA/RNA non-specific endonuclease family.</text>
</comment>
<evidence type="ECO:0000256" key="2">
    <source>
        <dbReference type="ARBA" id="ARBA00022722"/>
    </source>
</evidence>
<dbReference type="InterPro" id="IPR020821">
    <property type="entry name" value="ENPP1-3/EXOG-like_nuc-like"/>
</dbReference>
<comment type="caution">
    <text evidence="8">The sequence shown here is derived from an EMBL/GenBank/DDBJ whole genome shotgun (WGS) entry which is preliminary data.</text>
</comment>
<evidence type="ECO:0000259" key="7">
    <source>
        <dbReference type="SMART" id="SM00892"/>
    </source>
</evidence>
<keyword evidence="5" id="KW-0479">Metal-binding</keyword>
<feature type="domain" description="ENPP1-3/EXOG-like endonuclease/phosphodiesterase" evidence="6">
    <location>
        <begin position="187"/>
        <end position="404"/>
    </location>
</feature>
<dbReference type="PANTHER" id="PTHR13966:SF19">
    <property type="entry name" value="NUCLEASE EXOG, MITOCHONDRIAL"/>
    <property type="match status" value="1"/>
</dbReference>
<feature type="domain" description="DNA/RNA non-specific endonuclease/pyrophosphatase/phosphodiesterase" evidence="7">
    <location>
        <begin position="186"/>
        <end position="438"/>
    </location>
</feature>
<evidence type="ECO:0000259" key="6">
    <source>
        <dbReference type="SMART" id="SM00477"/>
    </source>
</evidence>
<dbReference type="InterPro" id="IPR040255">
    <property type="entry name" value="Non-specific_endonuclease"/>
</dbReference>
<keyword evidence="9" id="KW-1185">Reference proteome</keyword>
<evidence type="ECO:0008006" key="10">
    <source>
        <dbReference type="Google" id="ProtNLM"/>
    </source>
</evidence>
<dbReference type="Proteomes" id="UP000475862">
    <property type="component" value="Unassembled WGS sequence"/>
</dbReference>
<dbReference type="SUPFAM" id="SSF54060">
    <property type="entry name" value="His-Me finger endonucleases"/>
    <property type="match status" value="1"/>
</dbReference>
<dbReference type="Pfam" id="PF01223">
    <property type="entry name" value="Endonuclease_NS"/>
    <property type="match status" value="1"/>
</dbReference>
<reference evidence="8 9" key="1">
    <citation type="submission" date="2019-08" db="EMBL/GenBank/DDBJ databases">
        <title>The genome of the soybean aphid Biotype 1, its phylome, world population structure and adaptation to the North American continent.</title>
        <authorList>
            <person name="Giordano R."/>
            <person name="Donthu R.K."/>
            <person name="Hernandez A.G."/>
            <person name="Wright C.L."/>
            <person name="Zimin A.V."/>
        </authorList>
    </citation>
    <scope>NUCLEOTIDE SEQUENCE [LARGE SCALE GENOMIC DNA]</scope>
    <source>
        <tissue evidence="8">Whole aphids</tissue>
    </source>
</reference>
<dbReference type="AlphaFoldDB" id="A0A6G0TEW8"/>
<dbReference type="GO" id="GO:0004521">
    <property type="term" value="F:RNA endonuclease activity"/>
    <property type="evidence" value="ECO:0007669"/>
    <property type="project" value="TreeGrafter"/>
</dbReference>
<organism evidence="8 9">
    <name type="scientific">Aphis glycines</name>
    <name type="common">Soybean aphid</name>
    <dbReference type="NCBI Taxonomy" id="307491"/>
    <lineage>
        <taxon>Eukaryota</taxon>
        <taxon>Metazoa</taxon>
        <taxon>Ecdysozoa</taxon>
        <taxon>Arthropoda</taxon>
        <taxon>Hexapoda</taxon>
        <taxon>Insecta</taxon>
        <taxon>Pterygota</taxon>
        <taxon>Neoptera</taxon>
        <taxon>Paraneoptera</taxon>
        <taxon>Hemiptera</taxon>
        <taxon>Sternorrhyncha</taxon>
        <taxon>Aphidomorpha</taxon>
        <taxon>Aphidoidea</taxon>
        <taxon>Aphididae</taxon>
        <taxon>Aphidini</taxon>
        <taxon>Aphis</taxon>
        <taxon>Aphis</taxon>
    </lineage>
</organism>
<evidence type="ECO:0000313" key="9">
    <source>
        <dbReference type="Proteomes" id="UP000475862"/>
    </source>
</evidence>
<sequence length="454" mass="51631">MISYHLSTASARKSTESLIHLANLVICSHDAIIIIKIICSHTICKQYFNNTFCLLCRNIVENGDCFLKASDSDAPKMPIPFTSNGKRHSIIYPDAKGSLNVKSGLSFKLSCGTSKFASNAIRRNGTADALVTCVGNDLLAYRGETYQYTEFRCNDMPKSELRVTGEMCQPANYTVATVGFRTDRAFLQLYSMCFDKSTKNSLYTWYDARSPYYDNHQKYSKRPSFINSKELYGKTDVNKKYTIKEQKKSVALILRSEQLADKYIRNDNQHSLSRGHYAAKVDFFFAYEQTATFYYANVAPQWQIFNGNMWADLEQSTRTKLDQDSGTSRHIIITGTYDVCTLADVDDVQQPLYLDLPRSIPVPLFYWKLYYNVDTADGIVYIGLNNPYKTIDDSVFICPNICPNGYHGRGYLDKGSENDDPEPDANNGLIYCCTKESFENVYGKLDPIVYRPLM</sequence>
<dbReference type="Gene3D" id="3.40.570.10">
    <property type="entry name" value="Extracellular Endonuclease, subunit A"/>
    <property type="match status" value="1"/>
</dbReference>
<dbReference type="SMART" id="SM00892">
    <property type="entry name" value="Endonuclease_NS"/>
    <property type="match status" value="1"/>
</dbReference>
<dbReference type="EMBL" id="VYZN01000041">
    <property type="protein sequence ID" value="KAE9531558.1"/>
    <property type="molecule type" value="Genomic_DNA"/>
</dbReference>
<feature type="active site" description="Proton acceptor" evidence="4">
    <location>
        <position position="276"/>
    </location>
</feature>
<dbReference type="OrthoDB" id="5960141at2759"/>
<dbReference type="InterPro" id="IPR001604">
    <property type="entry name" value="Endo_G_ENPP1-like_dom"/>
</dbReference>
<feature type="binding site" evidence="5">
    <location>
        <position position="306"/>
    </location>
    <ligand>
        <name>Mg(2+)</name>
        <dbReference type="ChEBI" id="CHEBI:18420"/>
        <note>catalytic</note>
    </ligand>
</feature>
<evidence type="ECO:0000256" key="5">
    <source>
        <dbReference type="PIRSR" id="PIRSR640255-2"/>
    </source>
</evidence>
<dbReference type="GO" id="GO:0005743">
    <property type="term" value="C:mitochondrial inner membrane"/>
    <property type="evidence" value="ECO:0007669"/>
    <property type="project" value="TreeGrafter"/>
</dbReference>
<dbReference type="GO" id="GO:0000014">
    <property type="term" value="F:single-stranded DNA endodeoxyribonuclease activity"/>
    <property type="evidence" value="ECO:0007669"/>
    <property type="project" value="TreeGrafter"/>
</dbReference>
<evidence type="ECO:0000313" key="8">
    <source>
        <dbReference type="EMBL" id="KAE9531558.1"/>
    </source>
</evidence>
<dbReference type="GO" id="GO:0005634">
    <property type="term" value="C:nucleus"/>
    <property type="evidence" value="ECO:0007669"/>
    <property type="project" value="TreeGrafter"/>
</dbReference>
<evidence type="ECO:0000256" key="1">
    <source>
        <dbReference type="ARBA" id="ARBA00010052"/>
    </source>
</evidence>
<dbReference type="GO" id="GO:0003676">
    <property type="term" value="F:nucleic acid binding"/>
    <property type="evidence" value="ECO:0007669"/>
    <property type="project" value="InterPro"/>
</dbReference>
<gene>
    <name evidence="8" type="ORF">AGLY_010764</name>
</gene>
<keyword evidence="3" id="KW-0378">Hydrolase</keyword>
<protein>
    <recommendedName>
        <fullName evidence="10">DNA/RNA non-specific endonuclease domain-containing protein</fullName>
    </recommendedName>
</protein>
<proteinExistence type="inferred from homology"/>
<dbReference type="InterPro" id="IPR044929">
    <property type="entry name" value="DNA/RNA_non-sp_Endonuclease_sf"/>
</dbReference>